<dbReference type="AlphaFoldDB" id="A0A160DX66"/>
<dbReference type="STRING" id="1300342.I596_3299"/>
<dbReference type="RefSeq" id="WP_067649944.1">
    <property type="nucleotide sequence ID" value="NZ_CP015249.1"/>
</dbReference>
<evidence type="ECO:0000313" key="3">
    <source>
        <dbReference type="Proteomes" id="UP000076830"/>
    </source>
</evidence>
<keyword evidence="1" id="KW-0812">Transmembrane</keyword>
<dbReference type="KEGG" id="dko:I596_3299"/>
<protein>
    <submittedName>
        <fullName evidence="2">Uncharacterized protein</fullName>
    </submittedName>
</protein>
<dbReference type="EMBL" id="CP015249">
    <property type="protein sequence ID" value="ANB19288.1"/>
    <property type="molecule type" value="Genomic_DNA"/>
</dbReference>
<keyword evidence="3" id="KW-1185">Reference proteome</keyword>
<accession>A0A160DX66</accession>
<gene>
    <name evidence="2" type="ORF">I596_3299</name>
</gene>
<name>A0A160DX66_9GAMM</name>
<feature type="transmembrane region" description="Helical" evidence="1">
    <location>
        <begin position="109"/>
        <end position="126"/>
    </location>
</feature>
<reference evidence="2 3" key="1">
    <citation type="submission" date="2016-04" db="EMBL/GenBank/DDBJ databases">
        <title>Complete genome sequence of Dokdonella koreensis DS-123T.</title>
        <authorList>
            <person name="Kim J.F."/>
            <person name="Lee H."/>
            <person name="Kwak M.-J."/>
        </authorList>
    </citation>
    <scope>NUCLEOTIDE SEQUENCE [LARGE SCALE GENOMIC DNA]</scope>
    <source>
        <strain evidence="2 3">DS-123</strain>
    </source>
</reference>
<proteinExistence type="predicted"/>
<keyword evidence="1" id="KW-0472">Membrane</keyword>
<evidence type="ECO:0000256" key="1">
    <source>
        <dbReference type="SAM" id="Phobius"/>
    </source>
</evidence>
<keyword evidence="1" id="KW-1133">Transmembrane helix</keyword>
<evidence type="ECO:0000313" key="2">
    <source>
        <dbReference type="EMBL" id="ANB19288.1"/>
    </source>
</evidence>
<organism evidence="2 3">
    <name type="scientific">Dokdonella koreensis DS-123</name>
    <dbReference type="NCBI Taxonomy" id="1300342"/>
    <lineage>
        <taxon>Bacteria</taxon>
        <taxon>Pseudomonadati</taxon>
        <taxon>Pseudomonadota</taxon>
        <taxon>Gammaproteobacteria</taxon>
        <taxon>Lysobacterales</taxon>
        <taxon>Rhodanobacteraceae</taxon>
        <taxon>Dokdonella</taxon>
    </lineage>
</organism>
<sequence length="247" mass="26465">MTPPTPATLRDWLLHRLPDAARAALEERLLREDALVAQLREAETDLIDDHAAGRLDAATQADVARHLIADRDGHWRWQVARALAVKRAARRVAEAGEPRRRWVAARPRLAAIGALAAVLVLAVLLVRPPLPSRPPADAATLPTVSLRVAATRGTASALTLPPNTGWLRLQVEAIDPQPRRYAVSISDGATVRFHAGGLTLRRAGPYAFVEVVIPAAAAGPGHRTVRLLPEGAPTAAATAWELDTTVP</sequence>
<dbReference type="Proteomes" id="UP000076830">
    <property type="component" value="Chromosome"/>
</dbReference>